<keyword evidence="1" id="KW-0472">Membrane</keyword>
<keyword evidence="1" id="KW-1133">Transmembrane helix</keyword>
<organism evidence="2 3">
    <name type="scientific">Pseudomonas fluorescens</name>
    <dbReference type="NCBI Taxonomy" id="294"/>
    <lineage>
        <taxon>Bacteria</taxon>
        <taxon>Pseudomonadati</taxon>
        <taxon>Pseudomonadota</taxon>
        <taxon>Gammaproteobacteria</taxon>
        <taxon>Pseudomonadales</taxon>
        <taxon>Pseudomonadaceae</taxon>
        <taxon>Pseudomonas</taxon>
    </lineage>
</organism>
<keyword evidence="1" id="KW-0812">Transmembrane</keyword>
<dbReference type="RefSeq" id="WP_004666748.1">
    <property type="nucleotide sequence ID" value="NZ_PVUH01000079.1"/>
</dbReference>
<protein>
    <submittedName>
        <fullName evidence="2">Uncharacterized protein</fullName>
    </submittedName>
</protein>
<dbReference type="AlphaFoldDB" id="A0A2T0HIW2"/>
<name>A0A2T0HIW2_PSEFL</name>
<comment type="caution">
    <text evidence="2">The sequence shown here is derived from an EMBL/GenBank/DDBJ whole genome shotgun (WGS) entry which is preliminary data.</text>
</comment>
<dbReference type="EMBL" id="PVUH01000079">
    <property type="protein sequence ID" value="PRW83012.1"/>
    <property type="molecule type" value="Genomic_DNA"/>
</dbReference>
<reference evidence="2 3" key="1">
    <citation type="submission" date="2018-03" db="EMBL/GenBank/DDBJ databases">
        <title>Blue discolouration in mozzarella cheese caused by Pseudomonas fluorescens.</title>
        <authorList>
            <person name="Chiesa F."/>
            <person name="Dalmasso A."/>
            <person name="Lomonaco S."/>
        </authorList>
    </citation>
    <scope>NUCLEOTIDE SEQUENCE [LARGE SCALE GENOMIC DNA]</scope>
    <source>
        <strain evidence="2 3">11293</strain>
    </source>
</reference>
<evidence type="ECO:0000313" key="2">
    <source>
        <dbReference type="EMBL" id="PRW83012.1"/>
    </source>
</evidence>
<evidence type="ECO:0000313" key="3">
    <source>
        <dbReference type="Proteomes" id="UP000239731"/>
    </source>
</evidence>
<proteinExistence type="predicted"/>
<gene>
    <name evidence="2" type="ORF">C7A10_31790</name>
</gene>
<accession>A0A2T0HIW2</accession>
<evidence type="ECO:0000256" key="1">
    <source>
        <dbReference type="SAM" id="Phobius"/>
    </source>
</evidence>
<dbReference type="Proteomes" id="UP000239731">
    <property type="component" value="Unassembled WGS sequence"/>
</dbReference>
<feature type="transmembrane region" description="Helical" evidence="1">
    <location>
        <begin position="28"/>
        <end position="50"/>
    </location>
</feature>
<sequence>MKLTIAMVLFLVFAICLLETGLQTGLHWVSQLGFGFLCISTVLLFTDMFVSVVESFKTNESHVEG</sequence>